<keyword evidence="3" id="KW-1185">Reference proteome</keyword>
<proteinExistence type="predicted"/>
<keyword evidence="1" id="KW-0472">Membrane</keyword>
<reference evidence="2 3" key="1">
    <citation type="submission" date="2021-06" db="EMBL/GenBank/DDBJ databases">
        <authorList>
            <person name="Sun Q."/>
            <person name="Li D."/>
        </authorList>
    </citation>
    <scope>NUCLEOTIDE SEQUENCE [LARGE SCALE GENOMIC DNA]</scope>
    <source>
        <strain evidence="2 3">MSJ-40</strain>
    </source>
</reference>
<gene>
    <name evidence="2" type="ORF">KQI42_06010</name>
</gene>
<dbReference type="InterPro" id="IPR018730">
    <property type="entry name" value="DUF2273"/>
</dbReference>
<accession>A0ABS6E3S1</accession>
<dbReference type="EMBL" id="JAHLPM010000004">
    <property type="protein sequence ID" value="MBU5437552.1"/>
    <property type="molecule type" value="Genomic_DNA"/>
</dbReference>
<comment type="caution">
    <text evidence="2">The sequence shown here is derived from an EMBL/GenBank/DDBJ whole genome shotgun (WGS) entry which is preliminary data.</text>
</comment>
<protein>
    <submittedName>
        <fullName evidence="2">DUF2273 domain-containing protein</fullName>
    </submittedName>
</protein>
<evidence type="ECO:0000313" key="2">
    <source>
        <dbReference type="EMBL" id="MBU5437552.1"/>
    </source>
</evidence>
<evidence type="ECO:0000256" key="1">
    <source>
        <dbReference type="SAM" id="Phobius"/>
    </source>
</evidence>
<keyword evidence="1" id="KW-1133">Transmembrane helix</keyword>
<evidence type="ECO:0000313" key="3">
    <source>
        <dbReference type="Proteomes" id="UP000749471"/>
    </source>
</evidence>
<dbReference type="Proteomes" id="UP000749471">
    <property type="component" value="Unassembled WGS sequence"/>
</dbReference>
<dbReference type="Pfam" id="PF10031">
    <property type="entry name" value="DUF2273"/>
    <property type="match status" value="1"/>
</dbReference>
<sequence>MLIDLLQSVNNNRGKFLGSFLGFLIAILVLTIGFFKTLFIVICTSLGYVLGSKSDNKINLKELLERILPPGRIN</sequence>
<organism evidence="2 3">
    <name type="scientific">Tissierella simiarum</name>
    <dbReference type="NCBI Taxonomy" id="2841534"/>
    <lineage>
        <taxon>Bacteria</taxon>
        <taxon>Bacillati</taxon>
        <taxon>Bacillota</taxon>
        <taxon>Tissierellia</taxon>
        <taxon>Tissierellales</taxon>
        <taxon>Tissierellaceae</taxon>
        <taxon>Tissierella</taxon>
    </lineage>
</organism>
<feature type="transmembrane region" description="Helical" evidence="1">
    <location>
        <begin position="20"/>
        <end position="51"/>
    </location>
</feature>
<name>A0ABS6E3S1_9FIRM</name>
<keyword evidence="1" id="KW-0812">Transmembrane</keyword>